<proteinExistence type="predicted"/>
<sequence length="1084" mass="118813">MVDLQVEEAEGKSETATLAASASLTSTFLALSEKCGPQSQETPEYRQEEPGASVGIEPHVSKEEGDKTKEGGDETEAVDRECAVSKIAYQDFEVNSKQSDVDSPKFFLKEFADQSVEQDHELENHIKAVEAGDEPEGEEFAKPQVLDKYLKDGQAVEEPQSKVENLDSSCDDAAADFIPNAELGHVKNNSEDHLRNSVPDEHNELPEVVQSLEVLQKGSPLVVVDGKVNPLELLQPADTKLDHQSSVDAVKASAVDIASKDEEEEEEEESYWDDEREIDDDDKEDEDDDSLQRSAALAALVRAVDSSAGGTGTPSLGSAGPSLPARPLGFGRSVPSLEPAPRAVQQSSSNGVAASQPSVSVENPQPNGEANDGNEETREKLQAIRVKFLRLAHRLGQTAQNVVVAQVLYRLGLAEQLRGGRSASRSSAFSFDRASAIAEEQEAAGQEELDFTCTIMLLGKTGVGKSATINSIFDEVKTSTNAFTFATKKVQEITGTVHGIKLRVIDTPGLLPSVADQRHNEKIMASVKRFIRRSPPDIVLYFDRLDMQSRDFGDLPLLRTITDTFGAAVWFNAIVVLTHASSAPPDGPNGVPISYEMFVAQRSHIVQQTIRQAAGDTRLMNPVSLVENHSACRTNRAGERVLPNGQVWKPQLLLLSFASKILAEANLLLKLQENTPGRPFGTRSRVPPLPFLLSSLLQSRAQLKMPEEQIGDEDESDEDVEDEESDDEADYDELPPFRRLSKEEIGELDKEQRRLYFEELEDREKLFQKKQWKEELRRRKELKKRMAAAQRADLASAEEVYDEDGAKSAAVPVALPDMALPPTFDSDNPSHRYRYLETASQWLVRPVLETHGWDHDSGYDGLNLEKMFIVGSKVPVSISGQVTKDKKEANITLESVASLTHAEGKVTSAGLDLQTMGKDLSYTLRTETRFSNFKRNKTIAGLSVTMLGDTIAAGMKLEDRILLGKRLKLVMNGGAITGRGDVAYGGTLEMTLRDRDYPISRTLSTLGFSVMDWHGDLAIGGNLQSQFVLGKTMMVARANLNNRGAGQISVKASSSEQLQMALIGVIPIIRALLGNRLFSSSNST</sequence>
<comment type="caution">
    <text evidence="1">The sequence shown here is derived from an EMBL/GenBank/DDBJ whole genome shotgun (WGS) entry which is preliminary data.</text>
</comment>
<name>A0ACC2BGI7_DIPCM</name>
<organism evidence="1 2">
    <name type="scientific">Diphasiastrum complanatum</name>
    <name type="common">Issler's clubmoss</name>
    <name type="synonym">Lycopodium complanatum</name>
    <dbReference type="NCBI Taxonomy" id="34168"/>
    <lineage>
        <taxon>Eukaryota</taxon>
        <taxon>Viridiplantae</taxon>
        <taxon>Streptophyta</taxon>
        <taxon>Embryophyta</taxon>
        <taxon>Tracheophyta</taxon>
        <taxon>Lycopodiopsida</taxon>
        <taxon>Lycopodiales</taxon>
        <taxon>Lycopodiaceae</taxon>
        <taxon>Lycopodioideae</taxon>
        <taxon>Diphasiastrum</taxon>
    </lineage>
</organism>
<protein>
    <submittedName>
        <fullName evidence="1">Uncharacterized protein</fullName>
    </submittedName>
</protein>
<dbReference type="Proteomes" id="UP001162992">
    <property type="component" value="Chromosome 15"/>
</dbReference>
<gene>
    <name evidence="1" type="ORF">O6H91_15G025600</name>
</gene>
<reference evidence="2" key="1">
    <citation type="journal article" date="2024" name="Proc. Natl. Acad. Sci. U.S.A.">
        <title>Extraordinary preservation of gene collinearity over three hundred million years revealed in homosporous lycophytes.</title>
        <authorList>
            <person name="Li C."/>
            <person name="Wickell D."/>
            <person name="Kuo L.Y."/>
            <person name="Chen X."/>
            <person name="Nie B."/>
            <person name="Liao X."/>
            <person name="Peng D."/>
            <person name="Ji J."/>
            <person name="Jenkins J."/>
            <person name="Williams M."/>
            <person name="Shu S."/>
            <person name="Plott C."/>
            <person name="Barry K."/>
            <person name="Rajasekar S."/>
            <person name="Grimwood J."/>
            <person name="Han X."/>
            <person name="Sun S."/>
            <person name="Hou Z."/>
            <person name="He W."/>
            <person name="Dai G."/>
            <person name="Sun C."/>
            <person name="Schmutz J."/>
            <person name="Leebens-Mack J.H."/>
            <person name="Li F.W."/>
            <person name="Wang L."/>
        </authorList>
    </citation>
    <scope>NUCLEOTIDE SEQUENCE [LARGE SCALE GENOMIC DNA]</scope>
    <source>
        <strain evidence="2">cv. PW_Plant_1</strain>
    </source>
</reference>
<accession>A0ACC2BGI7</accession>
<dbReference type="EMBL" id="CM055106">
    <property type="protein sequence ID" value="KAJ7528913.1"/>
    <property type="molecule type" value="Genomic_DNA"/>
</dbReference>
<evidence type="ECO:0000313" key="1">
    <source>
        <dbReference type="EMBL" id="KAJ7528913.1"/>
    </source>
</evidence>
<evidence type="ECO:0000313" key="2">
    <source>
        <dbReference type="Proteomes" id="UP001162992"/>
    </source>
</evidence>
<keyword evidence="2" id="KW-1185">Reference proteome</keyword>